<protein>
    <submittedName>
        <fullName evidence="6">DUF697 domain-containing protein</fullName>
    </submittedName>
</protein>
<proteinExistence type="predicted"/>
<evidence type="ECO:0000256" key="1">
    <source>
        <dbReference type="ARBA" id="ARBA00004141"/>
    </source>
</evidence>
<dbReference type="EMBL" id="DVLF01000181">
    <property type="protein sequence ID" value="HIT50534.1"/>
    <property type="molecule type" value="Genomic_DNA"/>
</dbReference>
<reference evidence="6" key="1">
    <citation type="submission" date="2020-10" db="EMBL/GenBank/DDBJ databases">
        <authorList>
            <person name="Gilroy R."/>
        </authorList>
    </citation>
    <scope>NUCLEOTIDE SEQUENCE</scope>
    <source>
        <strain evidence="6">ChiW17-6978</strain>
    </source>
</reference>
<name>A0A9D1GSR4_9MOLU</name>
<evidence type="ECO:0000313" key="7">
    <source>
        <dbReference type="Proteomes" id="UP000886758"/>
    </source>
</evidence>
<dbReference type="AlphaFoldDB" id="A0A9D1GSR4"/>
<evidence type="ECO:0000256" key="2">
    <source>
        <dbReference type="ARBA" id="ARBA00022692"/>
    </source>
</evidence>
<dbReference type="InterPro" id="IPR021147">
    <property type="entry name" value="DUF697"/>
</dbReference>
<feature type="transmembrane region" description="Helical" evidence="5">
    <location>
        <begin position="9"/>
        <end position="33"/>
    </location>
</feature>
<evidence type="ECO:0000256" key="5">
    <source>
        <dbReference type="SAM" id="Phobius"/>
    </source>
</evidence>
<dbReference type="Pfam" id="PF05128">
    <property type="entry name" value="DUF697"/>
    <property type="match status" value="1"/>
</dbReference>
<sequence length="309" mass="35298">MKKSKNRFIFYVIAIGCLLLFLLMVLSALLNIGEKLRVIHPWLEYGFYILFALIFYLAILQPIIYIVRSPSLSIATSLEPTDSKRIAIYKKVAKNIVKSNDLPYEEVILLTKYQNKEELLFNLQYVFEKTVKKQLNRIIIHDAKTVMISTAICQSARFDMITVFAVNLKMIKRLVMQCGFRPSMKNLSKLTINVFGTALIAEGLENLKLEDIVPKSSLEFLNSVPYLGTVLESILQGAANAMMTIRIGCVCRRYLFLDGSVVTKEDIRKESYKETLKILPLVVAQTISFFPNKVVRFFTKKKPTDDLAT</sequence>
<evidence type="ECO:0000256" key="3">
    <source>
        <dbReference type="ARBA" id="ARBA00022989"/>
    </source>
</evidence>
<evidence type="ECO:0000313" key="6">
    <source>
        <dbReference type="EMBL" id="HIT50534.1"/>
    </source>
</evidence>
<feature type="transmembrane region" description="Helical" evidence="5">
    <location>
        <begin position="45"/>
        <end position="67"/>
    </location>
</feature>
<gene>
    <name evidence="6" type="ORF">IAD46_05845</name>
</gene>
<dbReference type="Proteomes" id="UP000886758">
    <property type="component" value="Unassembled WGS sequence"/>
</dbReference>
<comment type="caution">
    <text evidence="6">The sequence shown here is derived from an EMBL/GenBank/DDBJ whole genome shotgun (WGS) entry which is preliminary data.</text>
</comment>
<keyword evidence="2 5" id="KW-0812">Transmembrane</keyword>
<evidence type="ECO:0000256" key="4">
    <source>
        <dbReference type="ARBA" id="ARBA00023136"/>
    </source>
</evidence>
<accession>A0A9D1GSR4</accession>
<dbReference type="GO" id="GO:0016020">
    <property type="term" value="C:membrane"/>
    <property type="evidence" value="ECO:0007669"/>
    <property type="project" value="UniProtKB-SubCell"/>
</dbReference>
<organism evidence="6 7">
    <name type="scientific">Candidatus Pelethenecus faecipullorum</name>
    <dbReference type="NCBI Taxonomy" id="2840900"/>
    <lineage>
        <taxon>Bacteria</taxon>
        <taxon>Bacillati</taxon>
        <taxon>Mycoplasmatota</taxon>
        <taxon>Mollicutes</taxon>
        <taxon>Candidatus Pelethenecus</taxon>
    </lineage>
</organism>
<comment type="subcellular location">
    <subcellularLocation>
        <location evidence="1">Membrane</location>
        <topology evidence="1">Multi-pass membrane protein</topology>
    </subcellularLocation>
</comment>
<reference evidence="6" key="2">
    <citation type="journal article" date="2021" name="PeerJ">
        <title>Extensive microbial diversity within the chicken gut microbiome revealed by metagenomics and culture.</title>
        <authorList>
            <person name="Gilroy R."/>
            <person name="Ravi A."/>
            <person name="Getino M."/>
            <person name="Pursley I."/>
            <person name="Horton D.L."/>
            <person name="Alikhan N.F."/>
            <person name="Baker D."/>
            <person name="Gharbi K."/>
            <person name="Hall N."/>
            <person name="Watson M."/>
            <person name="Adriaenssens E.M."/>
            <person name="Foster-Nyarko E."/>
            <person name="Jarju S."/>
            <person name="Secka A."/>
            <person name="Antonio M."/>
            <person name="Oren A."/>
            <person name="Chaudhuri R.R."/>
            <person name="La Ragione R."/>
            <person name="Hildebrand F."/>
            <person name="Pallen M.J."/>
        </authorList>
    </citation>
    <scope>NUCLEOTIDE SEQUENCE</scope>
    <source>
        <strain evidence="6">ChiW17-6978</strain>
    </source>
</reference>
<keyword evidence="3 5" id="KW-1133">Transmembrane helix</keyword>
<keyword evidence="4 5" id="KW-0472">Membrane</keyword>